<name>D7LAS9_ARALL</name>
<dbReference type="EMBL" id="GL348715">
    <property type="protein sequence ID" value="EFH59012.1"/>
    <property type="molecule type" value="Genomic_DNA"/>
</dbReference>
<dbReference type="STRING" id="81972.D7LAS9"/>
<keyword evidence="3" id="KW-1185">Reference proteome</keyword>
<evidence type="ECO:0000313" key="2">
    <source>
        <dbReference type="EMBL" id="EFH59012.1"/>
    </source>
</evidence>
<dbReference type="PROSITE" id="PS50105">
    <property type="entry name" value="SAM_DOMAIN"/>
    <property type="match status" value="1"/>
</dbReference>
<dbReference type="Pfam" id="PF07647">
    <property type="entry name" value="SAM_2"/>
    <property type="match status" value="1"/>
</dbReference>
<dbReference type="Proteomes" id="UP000008694">
    <property type="component" value="Unassembled WGS sequence"/>
</dbReference>
<evidence type="ECO:0000313" key="3">
    <source>
        <dbReference type="Proteomes" id="UP000008694"/>
    </source>
</evidence>
<reference evidence="3" key="1">
    <citation type="journal article" date="2011" name="Nat. Genet.">
        <title>The Arabidopsis lyrata genome sequence and the basis of rapid genome size change.</title>
        <authorList>
            <person name="Hu T.T."/>
            <person name="Pattyn P."/>
            <person name="Bakker E.G."/>
            <person name="Cao J."/>
            <person name="Cheng J.-F."/>
            <person name="Clark R.M."/>
            <person name="Fahlgren N."/>
            <person name="Fawcett J.A."/>
            <person name="Grimwood J."/>
            <person name="Gundlach H."/>
            <person name="Haberer G."/>
            <person name="Hollister J.D."/>
            <person name="Ossowski S."/>
            <person name="Ottilar R.P."/>
            <person name="Salamov A.A."/>
            <person name="Schneeberger K."/>
            <person name="Spannagl M."/>
            <person name="Wang X."/>
            <person name="Yang L."/>
            <person name="Nasrallah M.E."/>
            <person name="Bergelson J."/>
            <person name="Carrington J.C."/>
            <person name="Gaut B.S."/>
            <person name="Schmutz J."/>
            <person name="Mayer K.F.X."/>
            <person name="Van de Peer Y."/>
            <person name="Grigoriev I.V."/>
            <person name="Nordborg M."/>
            <person name="Weigel D."/>
            <person name="Guo Y.-L."/>
        </authorList>
    </citation>
    <scope>NUCLEOTIDE SEQUENCE [LARGE SCALE GENOMIC DNA]</scope>
    <source>
        <strain evidence="3">cv. MN47</strain>
    </source>
</reference>
<organism evidence="3">
    <name type="scientific">Arabidopsis lyrata subsp. lyrata</name>
    <name type="common">Lyre-leaved rock-cress</name>
    <dbReference type="NCBI Taxonomy" id="81972"/>
    <lineage>
        <taxon>Eukaryota</taxon>
        <taxon>Viridiplantae</taxon>
        <taxon>Streptophyta</taxon>
        <taxon>Embryophyta</taxon>
        <taxon>Tracheophyta</taxon>
        <taxon>Spermatophyta</taxon>
        <taxon>Magnoliopsida</taxon>
        <taxon>eudicotyledons</taxon>
        <taxon>Gunneridae</taxon>
        <taxon>Pentapetalae</taxon>
        <taxon>rosids</taxon>
        <taxon>malvids</taxon>
        <taxon>Brassicales</taxon>
        <taxon>Brassicaceae</taxon>
        <taxon>Camelineae</taxon>
        <taxon>Arabidopsis</taxon>
    </lineage>
</organism>
<sequence>MDPIESVDYNGFETIKCNSDVDHGSKKVVSRKQKPADQSAKMVAAYVEDEWSGAGEAISKSRSNCDGDEGYDFDNEIATKDVKPNKETKPKVSLAEAAAKIDPWDLADSLAKISKSYHEMRKCLARPLLEVRLLRFVDYLGITLSAVQFPWLETFKPWPKLIDLIDVPLSHIPEPVYKTSVDWLHQLPIGTLAAFVLWSLNHILTNLEPGGPKGGDNGQQRTTSKSHVAIFVALAMVLRTEPNTLVIVLPTLKEYEYRGHDKLPIIVWMVAQASQGDLSVGLHSWASNLLPLVLVDSNPHSMDLILQLVEKILSTPNARTILLNGVIIEELRLVSPYAFEILMRRAFPSARVKATERFEAIYPLLKEVALAGEPGSESMKQVTQEIFYCSLVIAGKGNPALATEATAMAIWSLTENVECCKQWERLNWENQKGSAAVLKKLEDEWNDISLKLSSSPSHTITLIQTMKNIRLKNKKATTEADKSCKVILGRLFRESGCVKGYIRAEEAGGLIGSAPILQKKKFSIFRRKLLLAMTCVDYRVTLNYVVIMAKLRPRQLELSKTVPSKLGFDGEEDAWVFVKKQRIIIVLPSLPLPEQHLTMEKPAITSQLEAELRESMEDTQESTFLHTVVPALPLPEHFIMHKPENSESQAELRDVLADTHKTTTPVPTVVVPTPLQTGMSPLLLPEHFVLQKPATSQSQADTHETTLLQTVIPSPPVPDHYSLQKPAASRSQSELRMKISKATLVHTAMPSLPVPEHCTLQEPTTSKSQAELRTETHKAILVHTVMPSLPVPEHYSLRKPATSQSQAELRLDTRKATLVHTAMPSLPVPEHYSIQKPSTSQSQAELRADTRKATLVHTVVPSLPVTEHCTLQKPATSQSQAELRDLVVDTHEASRVHTVEPEAYPDFTSVDKPEIVMSRSLTTRKAPAPKRSLQDCRMNQDRRVEVHRRRAGHKPIRFPRVMCSSVVIDNEKLRVLNLEKKVEKAGGLHEWVGSIGLGREFERMLRGQKMSKFQMANLTMEKLKQMGALAVGPRRKLIHAIGCVYHPHCLRASFN</sequence>
<dbReference type="InterPro" id="IPR001660">
    <property type="entry name" value="SAM"/>
</dbReference>
<dbReference type="eggNOG" id="KOG4467">
    <property type="taxonomic scope" value="Eukaryota"/>
</dbReference>
<protein>
    <recommendedName>
        <fullName evidence="1">SAM domain-containing protein</fullName>
    </recommendedName>
</protein>
<accession>D7LAS9</accession>
<dbReference type="CDD" id="cd09487">
    <property type="entry name" value="SAM_superfamily"/>
    <property type="match status" value="1"/>
</dbReference>
<dbReference type="InterPro" id="IPR019308">
    <property type="entry name" value="TMEM214"/>
</dbReference>
<dbReference type="AlphaFoldDB" id="D7LAS9"/>
<gene>
    <name evidence="2" type="ORF">ARALYDRAFT_341309</name>
</gene>
<dbReference type="SMART" id="SM00454">
    <property type="entry name" value="SAM"/>
    <property type="match status" value="1"/>
</dbReference>
<evidence type="ECO:0000259" key="1">
    <source>
        <dbReference type="PROSITE" id="PS50105"/>
    </source>
</evidence>
<dbReference type="Gramene" id="fgenesh1_pg.C_scaffold_3001072">
    <property type="protein sequence ID" value="fgenesh1_pg.C_scaffold_3001072"/>
    <property type="gene ID" value="fgenesh1_pg.C_scaffold_3001072"/>
</dbReference>
<dbReference type="PANTHER" id="PTHR13448:SF14">
    <property type="entry name" value="F26K24.17 PROTEIN"/>
    <property type="match status" value="1"/>
</dbReference>
<dbReference type="PANTHER" id="PTHR13448">
    <property type="entry name" value="TRANSMEMBRANE PROTEIN 214"/>
    <property type="match status" value="1"/>
</dbReference>
<proteinExistence type="predicted"/>
<dbReference type="Pfam" id="PF10151">
    <property type="entry name" value="TMEM214"/>
    <property type="match status" value="1"/>
</dbReference>
<dbReference type="SUPFAM" id="SSF47769">
    <property type="entry name" value="SAM/Pointed domain"/>
    <property type="match status" value="1"/>
</dbReference>
<feature type="domain" description="SAM" evidence="1">
    <location>
        <begin position="988"/>
        <end position="1041"/>
    </location>
</feature>
<dbReference type="InterPro" id="IPR013761">
    <property type="entry name" value="SAM/pointed_sf"/>
</dbReference>
<dbReference type="HOGENOM" id="CLU_290249_0_0_1"/>
<dbReference type="GO" id="GO:0005783">
    <property type="term" value="C:endoplasmic reticulum"/>
    <property type="evidence" value="ECO:0007669"/>
    <property type="project" value="TreeGrafter"/>
</dbReference>
<dbReference type="GO" id="GO:0005794">
    <property type="term" value="C:Golgi apparatus"/>
    <property type="evidence" value="ECO:0007669"/>
    <property type="project" value="TreeGrafter"/>
</dbReference>
<dbReference type="Gene3D" id="1.10.150.50">
    <property type="entry name" value="Transcription Factor, Ets-1"/>
    <property type="match status" value="1"/>
</dbReference>